<feature type="region of interest" description="Disordered" evidence="1">
    <location>
        <begin position="252"/>
        <end position="273"/>
    </location>
</feature>
<dbReference type="AlphaFoldDB" id="A0A6V8KHD2"/>
<evidence type="ECO:0000313" key="3">
    <source>
        <dbReference type="Proteomes" id="UP000482800"/>
    </source>
</evidence>
<reference evidence="2 3" key="1">
    <citation type="submission" date="2020-03" db="EMBL/GenBank/DDBJ databases">
        <title>Whole genome shotgun sequence of Phytohabitans houttuyneae NBRC 108639.</title>
        <authorList>
            <person name="Komaki H."/>
            <person name="Tamura T."/>
        </authorList>
    </citation>
    <scope>NUCLEOTIDE SEQUENCE [LARGE SCALE GENOMIC DNA]</scope>
    <source>
        <strain evidence="2 3">NBRC 108639</strain>
    </source>
</reference>
<comment type="caution">
    <text evidence="2">The sequence shown here is derived from an EMBL/GenBank/DDBJ whole genome shotgun (WGS) entry which is preliminary data.</text>
</comment>
<evidence type="ECO:0000313" key="2">
    <source>
        <dbReference type="EMBL" id="GFJ84633.1"/>
    </source>
</evidence>
<sequence>MVDLTFEVDLVHGGRWTSLRAGPREWLWRGTAPGRSAVRPGDAFVDAGGLEECLPTVRGTPDHGHVWSRPWHPPGVVEGPDFALRRDICVVDGAVVAAYTLTAAPGFRFLWAAHALLDLSPSARVVAPAGVPTRVFPLSGPWSHGPWPAPLGARLDVCGPDDGTATGAILTDCPQVTVEDGEALTFALAAPGQPVSVALWRNLRGWPAGDPYRSIGVEPMLGRVFDLAEAGPDDAAVVPASGTLRWRLTVTGRRGQPAPNGSAPAAPPAPPAG</sequence>
<evidence type="ECO:0008006" key="4">
    <source>
        <dbReference type="Google" id="ProtNLM"/>
    </source>
</evidence>
<protein>
    <recommendedName>
        <fullName evidence="4">Aldose 1-epimerase</fullName>
    </recommendedName>
</protein>
<organism evidence="2 3">
    <name type="scientific">Phytohabitans houttuyneae</name>
    <dbReference type="NCBI Taxonomy" id="1076126"/>
    <lineage>
        <taxon>Bacteria</taxon>
        <taxon>Bacillati</taxon>
        <taxon>Actinomycetota</taxon>
        <taxon>Actinomycetes</taxon>
        <taxon>Micromonosporales</taxon>
        <taxon>Micromonosporaceae</taxon>
    </lineage>
</organism>
<dbReference type="EMBL" id="BLPF01000003">
    <property type="protein sequence ID" value="GFJ84633.1"/>
    <property type="molecule type" value="Genomic_DNA"/>
</dbReference>
<reference evidence="2 3" key="2">
    <citation type="submission" date="2020-03" db="EMBL/GenBank/DDBJ databases">
        <authorList>
            <person name="Ichikawa N."/>
            <person name="Kimura A."/>
            <person name="Kitahashi Y."/>
            <person name="Uohara A."/>
        </authorList>
    </citation>
    <scope>NUCLEOTIDE SEQUENCE [LARGE SCALE GENOMIC DNA]</scope>
    <source>
        <strain evidence="2 3">NBRC 108639</strain>
    </source>
</reference>
<gene>
    <name evidence="2" type="ORF">Phou_088130</name>
</gene>
<evidence type="ECO:0000256" key="1">
    <source>
        <dbReference type="SAM" id="MobiDB-lite"/>
    </source>
</evidence>
<name>A0A6V8KHD2_9ACTN</name>
<proteinExistence type="predicted"/>
<accession>A0A6V8KHD2</accession>
<keyword evidence="3" id="KW-1185">Reference proteome</keyword>
<dbReference type="RefSeq" id="WP_173068676.1">
    <property type="nucleotide sequence ID" value="NZ_BAABGO010000004.1"/>
</dbReference>
<dbReference type="Proteomes" id="UP000482800">
    <property type="component" value="Unassembled WGS sequence"/>
</dbReference>